<dbReference type="InterPro" id="IPR003675">
    <property type="entry name" value="Rce1/LyrA-like_dom"/>
</dbReference>
<reference evidence="4" key="1">
    <citation type="submission" date="2017-02" db="EMBL/GenBank/DDBJ databases">
        <authorList>
            <person name="Varghese N."/>
            <person name="Submissions S."/>
        </authorList>
    </citation>
    <scope>NUCLEOTIDE SEQUENCE [LARGE SCALE GENOMIC DNA]</scope>
    <source>
        <strain evidence="4">ATCC 700200</strain>
    </source>
</reference>
<dbReference type="GO" id="GO:0006508">
    <property type="term" value="P:proteolysis"/>
    <property type="evidence" value="ECO:0007669"/>
    <property type="project" value="UniProtKB-KW"/>
</dbReference>
<gene>
    <name evidence="3" type="ORF">SAMN02745166_04398</name>
</gene>
<dbReference type="RefSeq" id="WP_078815534.1">
    <property type="nucleotide sequence ID" value="NZ_FUYE01000019.1"/>
</dbReference>
<keyword evidence="4" id="KW-1185">Reference proteome</keyword>
<dbReference type="STRING" id="48467.SAMN02745166_04398"/>
<sequence>MDAPTVGILRDVTLLVWLALLIGVAAYKWIRQTRPSAGWNSGGQVDAYPFIITDGLVVAAISVLLLGGLQQATPVSPDASATPAELSASNMFLSILFQLFICAVLLFYLRAVRNLNPLELFGLNRLNLRRIVSSAGIFMIPTFLLVMLTSAGITQWMEGFWPNMGSQDSVEAFRNSKDPLAKGMLVIAAVIVAPIVEETMFRGFIYGVIKRFTDSWFAALCSALLFAVVHLHVGSLVPLTVLALVFCAAYEFTGSLAVSMVMHGLFNGGSILLMILFPDMAHADAG</sequence>
<evidence type="ECO:0000259" key="2">
    <source>
        <dbReference type="Pfam" id="PF02517"/>
    </source>
</evidence>
<name>A0A1T4YXN2_9BACT</name>
<evidence type="ECO:0000256" key="1">
    <source>
        <dbReference type="SAM" id="Phobius"/>
    </source>
</evidence>
<dbReference type="OrthoDB" id="9782250at2"/>
<protein>
    <submittedName>
        <fullName evidence="3">CAAX protease self-immunity</fullName>
    </submittedName>
</protein>
<dbReference type="GO" id="GO:0004175">
    <property type="term" value="F:endopeptidase activity"/>
    <property type="evidence" value="ECO:0007669"/>
    <property type="project" value="UniProtKB-ARBA"/>
</dbReference>
<feature type="transmembrane region" description="Helical" evidence="1">
    <location>
        <begin position="12"/>
        <end position="30"/>
    </location>
</feature>
<keyword evidence="3" id="KW-0378">Hydrolase</keyword>
<feature type="transmembrane region" description="Helical" evidence="1">
    <location>
        <begin position="217"/>
        <end position="250"/>
    </location>
</feature>
<dbReference type="AlphaFoldDB" id="A0A1T4YXN2"/>
<keyword evidence="1" id="KW-0812">Transmembrane</keyword>
<dbReference type="PANTHER" id="PTHR43592:SF15">
    <property type="entry name" value="CAAX AMINO TERMINAL PROTEASE FAMILY PROTEIN"/>
    <property type="match status" value="1"/>
</dbReference>
<dbReference type="Proteomes" id="UP000190774">
    <property type="component" value="Unassembled WGS sequence"/>
</dbReference>
<feature type="transmembrane region" description="Helical" evidence="1">
    <location>
        <begin position="130"/>
        <end position="153"/>
    </location>
</feature>
<proteinExistence type="predicted"/>
<organism evidence="3 4">
    <name type="scientific">Prosthecobacter debontii</name>
    <dbReference type="NCBI Taxonomy" id="48467"/>
    <lineage>
        <taxon>Bacteria</taxon>
        <taxon>Pseudomonadati</taxon>
        <taxon>Verrucomicrobiota</taxon>
        <taxon>Verrucomicrobiia</taxon>
        <taxon>Verrucomicrobiales</taxon>
        <taxon>Verrucomicrobiaceae</taxon>
        <taxon>Prosthecobacter</taxon>
    </lineage>
</organism>
<keyword evidence="3" id="KW-0645">Protease</keyword>
<feature type="transmembrane region" description="Helical" evidence="1">
    <location>
        <begin position="89"/>
        <end position="109"/>
    </location>
</feature>
<feature type="domain" description="CAAX prenyl protease 2/Lysostaphin resistance protein A-like" evidence="2">
    <location>
        <begin position="184"/>
        <end position="267"/>
    </location>
</feature>
<keyword evidence="1" id="KW-0472">Membrane</keyword>
<feature type="transmembrane region" description="Helical" evidence="1">
    <location>
        <begin position="256"/>
        <end position="277"/>
    </location>
</feature>
<feature type="transmembrane region" description="Helical" evidence="1">
    <location>
        <begin position="50"/>
        <end position="69"/>
    </location>
</feature>
<feature type="transmembrane region" description="Helical" evidence="1">
    <location>
        <begin position="179"/>
        <end position="196"/>
    </location>
</feature>
<dbReference type="PANTHER" id="PTHR43592">
    <property type="entry name" value="CAAX AMINO TERMINAL PROTEASE"/>
    <property type="match status" value="1"/>
</dbReference>
<dbReference type="GO" id="GO:0080120">
    <property type="term" value="P:CAAX-box protein maturation"/>
    <property type="evidence" value="ECO:0007669"/>
    <property type="project" value="UniProtKB-ARBA"/>
</dbReference>
<evidence type="ECO:0000313" key="3">
    <source>
        <dbReference type="EMBL" id="SKB06015.1"/>
    </source>
</evidence>
<evidence type="ECO:0000313" key="4">
    <source>
        <dbReference type="Proteomes" id="UP000190774"/>
    </source>
</evidence>
<accession>A0A1T4YXN2</accession>
<keyword evidence="1" id="KW-1133">Transmembrane helix</keyword>
<dbReference type="Pfam" id="PF02517">
    <property type="entry name" value="Rce1-like"/>
    <property type="match status" value="1"/>
</dbReference>
<dbReference type="EMBL" id="FUYE01000019">
    <property type="protein sequence ID" value="SKB06015.1"/>
    <property type="molecule type" value="Genomic_DNA"/>
</dbReference>